<reference evidence="4" key="1">
    <citation type="submission" date="2020-02" db="EMBL/GenBank/DDBJ databases">
        <authorList>
            <person name="Meier V. D."/>
        </authorList>
    </citation>
    <scope>NUCLEOTIDE SEQUENCE</scope>
    <source>
        <strain evidence="4">AVDCRST_MAG34</strain>
    </source>
</reference>
<feature type="domain" description="NAD(P)-binding" evidence="3">
    <location>
        <begin position="5"/>
        <end position="137"/>
    </location>
</feature>
<accession>A0A6J4LUP7</accession>
<sequence>MLVAGASGFVGRRLCPALAEAGHDVVAMTRHPESYAGVGEAVFGDVHDAGTLADALAGCEAAYYLVHSLASAEFERLDAEAAAAFGAAAAAAGVRRIVYLGGLGRDDDVLSPHLRSRREVEQLLGSGGVPVTTLRAGIVIGHGGLSWEMTRQLVERLPFMVTPRWVSTRTQPIAVSDVVRYLVQVLGVPETAGRPFEVGGPEVLRYSDMMRRVAAVEERPLLIFPVPLLSPRLSSHWLSLITDIDTKAGRSLVDSMVNEVVVDDDSLHRLIPFDRRDFDDAVQDALAEREASQDRPSGRFARLRGRLPMSLAHRVTVRHDESRDVVRRRRRVVAGTSVVGAALLAAGLSTKPGSRAFYATTLSVAALDAVGGLASGPLHLGWVQFQDRTVRRPVLTPIATGVAGFGFFYAAGLVVKHVPPLDRAVTSVLQFADEGEEPLVLLTALANAVGEEIFFRGAVYAAFGDSDPVLKTTAVYVLATVPTRNPALVLAAGAMGLLWALQRRASGGLQAPVLTHLIWSTLMVKYLPPLFRDLPRRR</sequence>
<name>A0A6J4LUP7_9ACTN</name>
<dbReference type="Pfam" id="PF13460">
    <property type="entry name" value="NAD_binding_10"/>
    <property type="match status" value="1"/>
</dbReference>
<protein>
    <submittedName>
        <fullName evidence="4">Uncharacterized protein</fullName>
    </submittedName>
</protein>
<keyword evidence="1" id="KW-0472">Membrane</keyword>
<dbReference type="GO" id="GO:0004175">
    <property type="term" value="F:endopeptidase activity"/>
    <property type="evidence" value="ECO:0007669"/>
    <property type="project" value="UniProtKB-ARBA"/>
</dbReference>
<dbReference type="AlphaFoldDB" id="A0A6J4LUP7"/>
<gene>
    <name evidence="4" type="ORF">AVDCRST_MAG34-983</name>
</gene>
<dbReference type="PANTHER" id="PTHR12126:SF11">
    <property type="entry name" value="NADH DEHYDROGENASE [UBIQUINONE] 1 ALPHA SUBCOMPLEX SUBUNIT 9, MITOCHONDRIAL"/>
    <property type="match status" value="1"/>
</dbReference>
<dbReference type="PANTHER" id="PTHR12126">
    <property type="entry name" value="NADH-UBIQUINONE OXIDOREDUCTASE 39 KDA SUBUNIT-RELATED"/>
    <property type="match status" value="1"/>
</dbReference>
<dbReference type="InterPro" id="IPR036291">
    <property type="entry name" value="NAD(P)-bd_dom_sf"/>
</dbReference>
<feature type="transmembrane region" description="Helical" evidence="1">
    <location>
        <begin position="332"/>
        <end position="350"/>
    </location>
</feature>
<evidence type="ECO:0000259" key="3">
    <source>
        <dbReference type="Pfam" id="PF13460"/>
    </source>
</evidence>
<dbReference type="InterPro" id="IPR016040">
    <property type="entry name" value="NAD(P)-bd_dom"/>
</dbReference>
<dbReference type="SUPFAM" id="SSF51735">
    <property type="entry name" value="NAD(P)-binding Rossmann-fold domains"/>
    <property type="match status" value="1"/>
</dbReference>
<keyword evidence="1" id="KW-1133">Transmembrane helix</keyword>
<evidence type="ECO:0000259" key="2">
    <source>
        <dbReference type="Pfam" id="PF02517"/>
    </source>
</evidence>
<proteinExistence type="predicted"/>
<dbReference type="EMBL" id="CADCUI010000020">
    <property type="protein sequence ID" value="CAA9341831.1"/>
    <property type="molecule type" value="Genomic_DNA"/>
</dbReference>
<dbReference type="GO" id="GO:0080120">
    <property type="term" value="P:CAAX-box protein maturation"/>
    <property type="evidence" value="ECO:0007669"/>
    <property type="project" value="UniProtKB-ARBA"/>
</dbReference>
<dbReference type="InterPro" id="IPR003675">
    <property type="entry name" value="Rce1/LyrA-like_dom"/>
</dbReference>
<dbReference type="Gene3D" id="3.40.50.720">
    <property type="entry name" value="NAD(P)-binding Rossmann-like Domain"/>
    <property type="match status" value="1"/>
</dbReference>
<dbReference type="GO" id="GO:0044877">
    <property type="term" value="F:protein-containing complex binding"/>
    <property type="evidence" value="ECO:0007669"/>
    <property type="project" value="TreeGrafter"/>
</dbReference>
<dbReference type="Pfam" id="PF02517">
    <property type="entry name" value="Rce1-like"/>
    <property type="match status" value="1"/>
</dbReference>
<feature type="transmembrane region" description="Helical" evidence="1">
    <location>
        <begin position="356"/>
        <end position="382"/>
    </location>
</feature>
<evidence type="ECO:0000313" key="4">
    <source>
        <dbReference type="EMBL" id="CAA9341831.1"/>
    </source>
</evidence>
<feature type="transmembrane region" description="Helical" evidence="1">
    <location>
        <begin position="394"/>
        <end position="415"/>
    </location>
</feature>
<organism evidence="4">
    <name type="scientific">uncultured Nocardioidaceae bacterium</name>
    <dbReference type="NCBI Taxonomy" id="253824"/>
    <lineage>
        <taxon>Bacteria</taxon>
        <taxon>Bacillati</taxon>
        <taxon>Actinomycetota</taxon>
        <taxon>Actinomycetes</taxon>
        <taxon>Propionibacteriales</taxon>
        <taxon>Nocardioidaceae</taxon>
        <taxon>environmental samples</taxon>
    </lineage>
</organism>
<evidence type="ECO:0000256" key="1">
    <source>
        <dbReference type="SAM" id="Phobius"/>
    </source>
</evidence>
<feature type="domain" description="CAAX prenyl protease 2/Lysostaphin resistance protein A-like" evidence="2">
    <location>
        <begin position="439"/>
        <end position="521"/>
    </location>
</feature>
<dbReference type="InterPro" id="IPR051207">
    <property type="entry name" value="ComplexI_NDUFA9_subunit"/>
</dbReference>
<keyword evidence="1" id="KW-0812">Transmembrane</keyword>